<dbReference type="KEGG" id="ppnm:LV28_19605"/>
<dbReference type="PANTHER" id="PTHR34982">
    <property type="entry name" value="YOP PROTEINS TRANSLOCATION PROTEIN L"/>
    <property type="match status" value="1"/>
</dbReference>
<reference evidence="7 8" key="1">
    <citation type="submission" date="2018-06" db="EMBL/GenBank/DDBJ databases">
        <authorList>
            <consortium name="Pathogen Informatics"/>
            <person name="Doyle S."/>
        </authorList>
    </citation>
    <scope>NUCLEOTIDE SEQUENCE [LARGE SCALE GENOMIC DNA]</scope>
    <source>
        <strain evidence="7 8">NCTC13160</strain>
    </source>
</reference>
<keyword evidence="2" id="KW-0813">Transport</keyword>
<comment type="subcellular location">
    <subcellularLocation>
        <location evidence="1">Cytoplasm</location>
    </subcellularLocation>
</comment>
<evidence type="ECO:0000256" key="5">
    <source>
        <dbReference type="ARBA" id="ARBA00024335"/>
    </source>
</evidence>
<dbReference type="Pfam" id="PF06635">
    <property type="entry name" value="T3SS_SCTL"/>
    <property type="match status" value="1"/>
</dbReference>
<gene>
    <name evidence="7" type="ORF">NCTC13160_03867</name>
</gene>
<sequence length="227" mass="24949">MVFLIPVLRAERRDDADESVAPVRIGTHTGVIPREMVQTFADAQSALASARDEAARLARAGQAAYEAERRRGYEDGLALAREEQAERMIEVVGRTVDYFENVEQRVVALVTDAVRRITLDAPDGARVLAVTRSVLSVVRNQKQMTLRLNPGQIDAVQAHLNDLLVAYPGTGYIDLVADSRIAPDACMLESEMGFVEASLEGQLNAMKKVFERVLGNDREPAVERATS</sequence>
<organism evidence="7 8">
    <name type="scientific">Pandoraea pnomenusa</name>
    <dbReference type="NCBI Taxonomy" id="93220"/>
    <lineage>
        <taxon>Bacteria</taxon>
        <taxon>Pseudomonadati</taxon>
        <taxon>Pseudomonadota</taxon>
        <taxon>Betaproteobacteria</taxon>
        <taxon>Burkholderiales</taxon>
        <taxon>Burkholderiaceae</taxon>
        <taxon>Pandoraea</taxon>
    </lineage>
</organism>
<dbReference type="PANTHER" id="PTHR34982:SF4">
    <property type="entry name" value="TYPE 3 SECRETION SYSTEM STATOR PROTEIN"/>
    <property type="match status" value="1"/>
</dbReference>
<dbReference type="InterPro" id="IPR012842">
    <property type="entry name" value="T3SS_SctL/SctL2"/>
</dbReference>
<evidence type="ECO:0000256" key="3">
    <source>
        <dbReference type="ARBA" id="ARBA00022490"/>
    </source>
</evidence>
<dbReference type="NCBIfam" id="NF005392">
    <property type="entry name" value="PRK06937.1"/>
    <property type="match status" value="1"/>
</dbReference>
<comment type="similarity">
    <text evidence="5">Belongs to the SctL stator family.</text>
</comment>
<evidence type="ECO:0000256" key="4">
    <source>
        <dbReference type="ARBA" id="ARBA00022927"/>
    </source>
</evidence>
<keyword evidence="4" id="KW-0653">Protein transport</keyword>
<dbReference type="AlphaFoldDB" id="A0A378YV64"/>
<evidence type="ECO:0000313" key="7">
    <source>
        <dbReference type="EMBL" id="SUA80673.1"/>
    </source>
</evidence>
<protein>
    <recommendedName>
        <fullName evidence="6">Type 3 secretion system stator protein</fullName>
    </recommendedName>
</protein>
<evidence type="ECO:0000256" key="1">
    <source>
        <dbReference type="ARBA" id="ARBA00004496"/>
    </source>
</evidence>
<dbReference type="InterPro" id="IPR051472">
    <property type="entry name" value="T3SS_Stator/FliH"/>
</dbReference>
<dbReference type="OrthoDB" id="8929395at2"/>
<dbReference type="NCBIfam" id="TIGR02499">
    <property type="entry name" value="HrpE_YscL_not"/>
    <property type="match status" value="1"/>
</dbReference>
<evidence type="ECO:0000313" key="8">
    <source>
        <dbReference type="Proteomes" id="UP000254573"/>
    </source>
</evidence>
<dbReference type="InterPro" id="IPR010586">
    <property type="entry name" value="T3SS_stator_protein"/>
</dbReference>
<keyword evidence="3" id="KW-0963">Cytoplasm</keyword>
<accession>A0A378YV64</accession>
<dbReference type="EMBL" id="UGSG01000001">
    <property type="protein sequence ID" value="SUA80673.1"/>
    <property type="molecule type" value="Genomic_DNA"/>
</dbReference>
<evidence type="ECO:0000256" key="2">
    <source>
        <dbReference type="ARBA" id="ARBA00022448"/>
    </source>
</evidence>
<dbReference type="GO" id="GO:0030254">
    <property type="term" value="P:protein secretion by the type III secretion system"/>
    <property type="evidence" value="ECO:0007669"/>
    <property type="project" value="InterPro"/>
</dbReference>
<proteinExistence type="inferred from homology"/>
<name>A0A378YV64_9BURK</name>
<dbReference type="RefSeq" id="WP_052408632.1">
    <property type="nucleotide sequence ID" value="NZ_CP009553.3"/>
</dbReference>
<dbReference type="Proteomes" id="UP000254573">
    <property type="component" value="Unassembled WGS sequence"/>
</dbReference>
<dbReference type="GO" id="GO:0005829">
    <property type="term" value="C:cytosol"/>
    <property type="evidence" value="ECO:0007669"/>
    <property type="project" value="TreeGrafter"/>
</dbReference>
<evidence type="ECO:0000256" key="6">
    <source>
        <dbReference type="ARBA" id="ARBA00040494"/>
    </source>
</evidence>